<comment type="caution">
    <text evidence="2">The sequence shown here is derived from an EMBL/GenBank/DDBJ whole genome shotgun (WGS) entry which is preliminary data.</text>
</comment>
<reference evidence="2 3" key="1">
    <citation type="submission" date="2018-10" db="EMBL/GenBank/DDBJ databases">
        <title>A high-quality apple genome assembly.</title>
        <authorList>
            <person name="Hu J."/>
        </authorList>
    </citation>
    <scope>NUCLEOTIDE SEQUENCE [LARGE SCALE GENOMIC DNA]</scope>
    <source>
        <strain evidence="3">cv. HFTH1</strain>
        <tissue evidence="2">Young leaf</tissue>
    </source>
</reference>
<dbReference type="AlphaFoldDB" id="A0A498IJU0"/>
<dbReference type="Proteomes" id="UP000290289">
    <property type="component" value="Chromosome 11"/>
</dbReference>
<dbReference type="EMBL" id="RDQH01000337">
    <property type="protein sequence ID" value="RXH83439.1"/>
    <property type="molecule type" value="Genomic_DNA"/>
</dbReference>
<protein>
    <recommendedName>
        <fullName evidence="4">Zinc knuckle CX2CX4HX4C domain-containing protein</fullName>
    </recommendedName>
</protein>
<gene>
    <name evidence="2" type="ORF">DVH24_005692</name>
</gene>
<evidence type="ECO:0000313" key="2">
    <source>
        <dbReference type="EMBL" id="RXH83439.1"/>
    </source>
</evidence>
<evidence type="ECO:0008006" key="4">
    <source>
        <dbReference type="Google" id="ProtNLM"/>
    </source>
</evidence>
<evidence type="ECO:0000256" key="1">
    <source>
        <dbReference type="SAM" id="MobiDB-lite"/>
    </source>
</evidence>
<sequence>MMRVDVDLLYEKLPAYCFMCECFDHVDLGCHLYSGGVIDAFIAPYGSWLQVEIKRTTRRNLQGRCFGLGEDDLFMEFDDDKSLANGPSSSSSAARVPNTSGFGMETSLDC</sequence>
<organism evidence="2 3">
    <name type="scientific">Malus domestica</name>
    <name type="common">Apple</name>
    <name type="synonym">Pyrus malus</name>
    <dbReference type="NCBI Taxonomy" id="3750"/>
    <lineage>
        <taxon>Eukaryota</taxon>
        <taxon>Viridiplantae</taxon>
        <taxon>Streptophyta</taxon>
        <taxon>Embryophyta</taxon>
        <taxon>Tracheophyta</taxon>
        <taxon>Spermatophyta</taxon>
        <taxon>Magnoliopsida</taxon>
        <taxon>eudicotyledons</taxon>
        <taxon>Gunneridae</taxon>
        <taxon>Pentapetalae</taxon>
        <taxon>rosids</taxon>
        <taxon>fabids</taxon>
        <taxon>Rosales</taxon>
        <taxon>Rosaceae</taxon>
        <taxon>Amygdaloideae</taxon>
        <taxon>Maleae</taxon>
        <taxon>Malus</taxon>
    </lineage>
</organism>
<evidence type="ECO:0000313" key="3">
    <source>
        <dbReference type="Proteomes" id="UP000290289"/>
    </source>
</evidence>
<keyword evidence="3" id="KW-1185">Reference proteome</keyword>
<accession>A0A498IJU0</accession>
<proteinExistence type="predicted"/>
<name>A0A498IJU0_MALDO</name>
<feature type="region of interest" description="Disordered" evidence="1">
    <location>
        <begin position="82"/>
        <end position="110"/>
    </location>
</feature>